<evidence type="ECO:0000313" key="1">
    <source>
        <dbReference type="EMBL" id="KRM75764.1"/>
    </source>
</evidence>
<dbReference type="STRING" id="33960.TY91_03465"/>
<protein>
    <submittedName>
        <fullName evidence="1">Uncharacterized protein</fullName>
    </submittedName>
</protein>
<dbReference type="Proteomes" id="UP000051845">
    <property type="component" value="Unassembled WGS sequence"/>
</dbReference>
<organism evidence="1 2">
    <name type="scientific">Secundilactobacillus collinoides DSM 20515 = JCM 1123</name>
    <dbReference type="NCBI Taxonomy" id="1423733"/>
    <lineage>
        <taxon>Bacteria</taxon>
        <taxon>Bacillati</taxon>
        <taxon>Bacillota</taxon>
        <taxon>Bacilli</taxon>
        <taxon>Lactobacillales</taxon>
        <taxon>Lactobacillaceae</taxon>
        <taxon>Secundilactobacillus</taxon>
    </lineage>
</organism>
<proteinExistence type="predicted"/>
<comment type="caution">
    <text evidence="1">The sequence shown here is derived from an EMBL/GenBank/DDBJ whole genome shotgun (WGS) entry which is preliminary data.</text>
</comment>
<dbReference type="EMBL" id="AYYR01000044">
    <property type="protein sequence ID" value="KRM75764.1"/>
    <property type="molecule type" value="Genomic_DNA"/>
</dbReference>
<gene>
    <name evidence="1" type="ORF">FC82_GL002169</name>
</gene>
<sequence length="68" mass="7643">MSNRSEIIEEYQQKNRELDALKQDEAHHVEACTDTITIEPKYGQQMAALSEQCSELSAILEAMAASED</sequence>
<dbReference type="AlphaFoldDB" id="A0A0R2BDD4"/>
<name>A0A0R2BDD4_SECCO</name>
<dbReference type="RefSeq" id="WP_056996734.1">
    <property type="nucleotide sequence ID" value="NZ_AYYR01000044.1"/>
</dbReference>
<accession>A0A0R2BDD4</accession>
<reference evidence="1 2" key="1">
    <citation type="journal article" date="2015" name="Genome Announc.">
        <title>Expanding the biotechnology potential of lactobacilli through comparative genomics of 213 strains and associated genera.</title>
        <authorList>
            <person name="Sun Z."/>
            <person name="Harris H.M."/>
            <person name="McCann A."/>
            <person name="Guo C."/>
            <person name="Argimon S."/>
            <person name="Zhang W."/>
            <person name="Yang X."/>
            <person name="Jeffery I.B."/>
            <person name="Cooney J.C."/>
            <person name="Kagawa T.F."/>
            <person name="Liu W."/>
            <person name="Song Y."/>
            <person name="Salvetti E."/>
            <person name="Wrobel A."/>
            <person name="Rasinkangas P."/>
            <person name="Parkhill J."/>
            <person name="Rea M.C."/>
            <person name="O'Sullivan O."/>
            <person name="Ritari J."/>
            <person name="Douillard F.P."/>
            <person name="Paul Ross R."/>
            <person name="Yang R."/>
            <person name="Briner A.E."/>
            <person name="Felis G.E."/>
            <person name="de Vos W.M."/>
            <person name="Barrangou R."/>
            <person name="Klaenhammer T.R."/>
            <person name="Caufield P.W."/>
            <person name="Cui Y."/>
            <person name="Zhang H."/>
            <person name="O'Toole P.W."/>
        </authorList>
    </citation>
    <scope>NUCLEOTIDE SEQUENCE [LARGE SCALE GENOMIC DNA]</scope>
    <source>
        <strain evidence="1 2">DSM 20515</strain>
    </source>
</reference>
<evidence type="ECO:0000313" key="2">
    <source>
        <dbReference type="Proteomes" id="UP000051845"/>
    </source>
</evidence>
<dbReference type="PATRIC" id="fig|1423733.4.peg.2276"/>